<dbReference type="Pfam" id="PF05845">
    <property type="entry name" value="PhnH"/>
    <property type="match status" value="1"/>
</dbReference>
<proteinExistence type="predicted"/>
<comment type="caution">
    <text evidence="1">The sequence shown here is derived from an EMBL/GenBank/DDBJ whole genome shotgun (WGS) entry which is preliminary data.</text>
</comment>
<dbReference type="Gene3D" id="3.40.50.11310">
    <property type="entry name" value="Bacterial phosphonate metabolism protein PhnH"/>
    <property type="match status" value="1"/>
</dbReference>
<protein>
    <submittedName>
        <fullName evidence="1">Alpha-D-ribose 1-methylphosphonate 5-triphosphate synthase subunit PhnH</fullName>
    </submittedName>
</protein>
<name>A0A4R3LV90_9HYPH</name>
<dbReference type="SUPFAM" id="SSF159709">
    <property type="entry name" value="PhnH-like"/>
    <property type="match status" value="1"/>
</dbReference>
<dbReference type="EMBL" id="SMAI01000012">
    <property type="protein sequence ID" value="TCT02585.1"/>
    <property type="molecule type" value="Genomic_DNA"/>
</dbReference>
<evidence type="ECO:0000313" key="1">
    <source>
        <dbReference type="EMBL" id="TCT02585.1"/>
    </source>
</evidence>
<accession>A0A4R3LV90</accession>
<dbReference type="OrthoDB" id="9814509at2"/>
<organism evidence="1 2">
    <name type="scientific">Aquabacter spiritensis</name>
    <dbReference type="NCBI Taxonomy" id="933073"/>
    <lineage>
        <taxon>Bacteria</taxon>
        <taxon>Pseudomonadati</taxon>
        <taxon>Pseudomonadota</taxon>
        <taxon>Alphaproteobacteria</taxon>
        <taxon>Hyphomicrobiales</taxon>
        <taxon>Xanthobacteraceae</taxon>
        <taxon>Aquabacter</taxon>
    </lineage>
</organism>
<dbReference type="InterPro" id="IPR038058">
    <property type="entry name" value="PhnH-like_sp"/>
</dbReference>
<gene>
    <name evidence="1" type="ORF">EDC64_11218</name>
</gene>
<sequence>MASPPLAMGFADPARDAQRVFKALMSALARPGRKQRLAARLSPPPPLTPELAAVALTLLDFETAVWLDAPLAGAPAVSDFLRFHAAPRIIAAPHDADFALISDAARMPPFEVFAQGTPDYPDRATTLLVQVAKLATGALRLEGPGIAGRVGVSAAPLPDDFPARIAANAAGFPLGIDLFLIAPDAVVGLPRSVRLAEGN</sequence>
<keyword evidence="2" id="KW-1185">Reference proteome</keyword>
<evidence type="ECO:0000313" key="2">
    <source>
        <dbReference type="Proteomes" id="UP000294664"/>
    </source>
</evidence>
<dbReference type="GO" id="GO:0019634">
    <property type="term" value="P:organic phosphonate metabolic process"/>
    <property type="evidence" value="ECO:0007669"/>
    <property type="project" value="InterPro"/>
</dbReference>
<reference evidence="1 2" key="1">
    <citation type="submission" date="2019-03" db="EMBL/GenBank/DDBJ databases">
        <title>Genomic Encyclopedia of Type Strains, Phase IV (KMG-IV): sequencing the most valuable type-strain genomes for metagenomic binning, comparative biology and taxonomic classification.</title>
        <authorList>
            <person name="Goeker M."/>
        </authorList>
    </citation>
    <scope>NUCLEOTIDE SEQUENCE [LARGE SCALE GENOMIC DNA]</scope>
    <source>
        <strain evidence="1 2">DSM 9035</strain>
    </source>
</reference>
<dbReference type="Proteomes" id="UP000294664">
    <property type="component" value="Unassembled WGS sequence"/>
</dbReference>
<dbReference type="PIRSF" id="PIRSF020680">
    <property type="entry name" value="PhnH"/>
    <property type="match status" value="1"/>
</dbReference>
<dbReference type="InterPro" id="IPR008772">
    <property type="entry name" value="Phosphonate_metab_PhnH"/>
</dbReference>
<dbReference type="NCBIfam" id="TIGR03292">
    <property type="entry name" value="PhnH_redo"/>
    <property type="match status" value="1"/>
</dbReference>
<dbReference type="AlphaFoldDB" id="A0A4R3LV90"/>
<dbReference type="RefSeq" id="WP_132033643.1">
    <property type="nucleotide sequence ID" value="NZ_SMAI01000012.1"/>
</dbReference>